<proteinExistence type="predicted"/>
<protein>
    <submittedName>
        <fullName evidence="2">Uncharacterized protein</fullName>
    </submittedName>
</protein>
<evidence type="ECO:0000313" key="1">
    <source>
        <dbReference type="Proteomes" id="UP000887579"/>
    </source>
</evidence>
<evidence type="ECO:0000313" key="2">
    <source>
        <dbReference type="WBParaSite" id="ES5_v2.g17996.t1"/>
    </source>
</evidence>
<name>A0AC34FKU1_9BILA</name>
<reference evidence="2" key="1">
    <citation type="submission" date="2022-11" db="UniProtKB">
        <authorList>
            <consortium name="WormBaseParasite"/>
        </authorList>
    </citation>
    <scope>IDENTIFICATION</scope>
</reference>
<organism evidence="1 2">
    <name type="scientific">Panagrolaimus sp. ES5</name>
    <dbReference type="NCBI Taxonomy" id="591445"/>
    <lineage>
        <taxon>Eukaryota</taxon>
        <taxon>Metazoa</taxon>
        <taxon>Ecdysozoa</taxon>
        <taxon>Nematoda</taxon>
        <taxon>Chromadorea</taxon>
        <taxon>Rhabditida</taxon>
        <taxon>Tylenchina</taxon>
        <taxon>Panagrolaimomorpha</taxon>
        <taxon>Panagrolaimoidea</taxon>
        <taxon>Panagrolaimidae</taxon>
        <taxon>Panagrolaimus</taxon>
    </lineage>
</organism>
<dbReference type="WBParaSite" id="ES5_v2.g17996.t1">
    <property type="protein sequence ID" value="ES5_v2.g17996.t1"/>
    <property type="gene ID" value="ES5_v2.g17996"/>
</dbReference>
<accession>A0AC34FKU1</accession>
<dbReference type="Proteomes" id="UP000887579">
    <property type="component" value="Unplaced"/>
</dbReference>
<sequence>MDNEFLLKFVVSKSFLFSGVGLSDILIGAKYAICVIDANGKVMKGVLKCSDNEKMFQIIQSQKDICFETSSWNTVFSPILKSKLTKKNCVEWYLVYHGCYMLNVMHSFSIKFRHEIKISDVLLAEMVAENGFELKKWKFV</sequence>